<gene>
    <name evidence="2" type="primary">AlNc14C25G2524</name>
    <name evidence="2" type="ORF">ALNC14_029240</name>
</gene>
<reference evidence="2" key="1">
    <citation type="journal article" date="2011" name="PLoS Biol.">
        <title>Gene gain and loss during evolution of obligate parasitism in the white rust pathogen of Arabidopsis thaliana.</title>
        <authorList>
            <person name="Kemen E."/>
            <person name="Gardiner A."/>
            <person name="Schultz-Larsen T."/>
            <person name="Kemen A.C."/>
            <person name="Balmuth A.L."/>
            <person name="Robert-Seilaniantz A."/>
            <person name="Bailey K."/>
            <person name="Holub E."/>
            <person name="Studholme D.J."/>
            <person name="Maclean D."/>
            <person name="Jones J.D."/>
        </authorList>
    </citation>
    <scope>NUCLEOTIDE SEQUENCE</scope>
</reference>
<organism evidence="2">
    <name type="scientific">Albugo laibachii Nc14</name>
    <dbReference type="NCBI Taxonomy" id="890382"/>
    <lineage>
        <taxon>Eukaryota</taxon>
        <taxon>Sar</taxon>
        <taxon>Stramenopiles</taxon>
        <taxon>Oomycota</taxon>
        <taxon>Peronosporomycetes</taxon>
        <taxon>Albuginales</taxon>
        <taxon>Albuginaceae</taxon>
        <taxon>Albugo</taxon>
    </lineage>
</organism>
<sequence length="516" mass="59082">MENEAQREYMYHLLKLAAVQDFDPTNSTDKDAHAVCTATNQVIRDEYSAFESYFVRIWDSCRDQWCSYTLQNVITLFNNTNNRLEASWKKHLNETVDSLMTVYECIAFIMYYQSMMKTEYNYRLHKLYVVRNAAYDTEMDRVLNLVGENVCSPIYNEYIFAVTSANYQFYDGVAKMFFINNVSADEVSRDEPNVEYTDALSALADVEFVFNKRCLQDLVRALKSIESTSDASVEIITQKTLSANPEAELFDSHTEEDDHKERYRDNSSTIEIVDDVSSENAPATASRDGDDPLEGIEKRSDLRTEKLPAEPRAAIVDAEGSKGEEPHQSGSRTGCSDDASGMAEFCECPKDSKRRREVPTGGRNASKVQYSLNPKDHQDAKCVQCDYRTSHRALLRFSNIVQALPKTMLTKCRTQVLKLQDKNADLAENQAAVDFPGIRIRTPLSLGWLDLMNGWYKAVVVIEQVNAVEQWLKIFDGELMIGLSDHFQVERRIDLVDQLREFDLMSYEIRSLWIIS</sequence>
<evidence type="ECO:0000256" key="1">
    <source>
        <dbReference type="SAM" id="MobiDB-lite"/>
    </source>
</evidence>
<dbReference type="HOGENOM" id="CLU_528299_0_0_1"/>
<feature type="compositionally biased region" description="Basic and acidic residues" evidence="1">
    <location>
        <begin position="287"/>
        <end position="309"/>
    </location>
</feature>
<feature type="compositionally biased region" description="Basic and acidic residues" evidence="1">
    <location>
        <begin position="250"/>
        <end position="265"/>
    </location>
</feature>
<reference evidence="2" key="2">
    <citation type="submission" date="2011-02" db="EMBL/GenBank/DDBJ databases">
        <authorList>
            <person name="MacLean D."/>
        </authorList>
    </citation>
    <scope>NUCLEOTIDE SEQUENCE</scope>
</reference>
<evidence type="ECO:0000313" key="2">
    <source>
        <dbReference type="EMBL" id="CCA16781.1"/>
    </source>
</evidence>
<dbReference type="AlphaFoldDB" id="F0W6N6"/>
<feature type="region of interest" description="Disordered" evidence="1">
    <location>
        <begin position="246"/>
        <end position="338"/>
    </location>
</feature>
<name>F0W6N6_9STRA</name>
<accession>F0W6N6</accession>
<proteinExistence type="predicted"/>
<dbReference type="EMBL" id="FR824070">
    <property type="protein sequence ID" value="CCA16781.1"/>
    <property type="molecule type" value="Genomic_DNA"/>
</dbReference>
<protein>
    <submittedName>
        <fullName evidence="2">Uncharacterized protein AlNc14C25G2524</fullName>
    </submittedName>
</protein>